<evidence type="ECO:0000256" key="1">
    <source>
        <dbReference type="ARBA" id="ARBA00022552"/>
    </source>
</evidence>
<evidence type="ECO:0000256" key="5">
    <source>
        <dbReference type="ARBA" id="ARBA00022884"/>
    </source>
</evidence>
<feature type="binding site" evidence="6">
    <location>
        <position position="115"/>
    </location>
    <ligand>
        <name>S-adenosyl-L-methionine</name>
        <dbReference type="ChEBI" id="CHEBI:59789"/>
    </ligand>
</feature>
<dbReference type="SUPFAM" id="SSF53335">
    <property type="entry name" value="S-adenosyl-L-methionine-dependent methyltransferases"/>
    <property type="match status" value="1"/>
</dbReference>
<reference evidence="8" key="1">
    <citation type="submission" date="2019-03" db="EMBL/GenBank/DDBJ databases">
        <title>Lake Tanganyika Metagenome-Assembled Genomes (MAGs).</title>
        <authorList>
            <person name="Tran P."/>
        </authorList>
    </citation>
    <scope>NUCLEOTIDE SEQUENCE</scope>
    <source>
        <strain evidence="8">M_DeepCast_50m_m2_156</strain>
    </source>
</reference>
<comment type="caution">
    <text evidence="8">The sequence shown here is derived from an EMBL/GenBank/DDBJ whole genome shotgun (WGS) entry which is preliminary data.</text>
</comment>
<protein>
    <submittedName>
        <fullName evidence="8">Ribosomal RNA small subunit methyltransferase A</fullName>
        <ecNumber evidence="8">2.1.1.182</ecNumber>
    </submittedName>
</protein>
<feature type="domain" description="Ribosomal RNA adenine methylase transferase N-terminal" evidence="7">
    <location>
        <begin position="32"/>
        <end position="198"/>
    </location>
</feature>
<dbReference type="EC" id="2.1.1.182" evidence="8"/>
<organism evidence="8 9">
    <name type="scientific">Candidatus Iainarchaeum sp</name>
    <dbReference type="NCBI Taxonomy" id="3101447"/>
    <lineage>
        <taxon>Archaea</taxon>
        <taxon>Candidatus Iainarchaeota</taxon>
        <taxon>Candidatus Iainarchaeia</taxon>
        <taxon>Candidatus Iainarchaeales</taxon>
        <taxon>Candidatus Iainarchaeaceae</taxon>
        <taxon>Candidatus Iainarchaeum</taxon>
    </lineage>
</organism>
<sequence length="275" mass="31155">MSRLDELQKSMVSAGFFPEKKYSQNFLVDEKNAEDLVASADLTKKDSVLEIGAGTGFVTEKIAELCGQTYAVELRPELCEVLREKFSSAKNVDIIEKDFLSIDLSTISFSKVVAAPPYAISDDIMYSLFEHGFVQGSFIWQFEFADKILSPPGSSEYHPLSVIAQYQYDGRIVKKVSPKAFFPVPNHFSAILSLKARKKIPPIRDFPVFVSWLKTLFRFKNKTVSNASKQLEKHPVAGVSREKFTRAIQMLDIADEKVFLLEPEDFVELFELSRE</sequence>
<evidence type="ECO:0000259" key="7">
    <source>
        <dbReference type="SMART" id="SM00650"/>
    </source>
</evidence>
<keyword evidence="1" id="KW-0698">rRNA processing</keyword>
<dbReference type="InterPro" id="IPR011530">
    <property type="entry name" value="rRNA_adenine_dimethylase"/>
</dbReference>
<feature type="binding site" evidence="6">
    <location>
        <position position="98"/>
    </location>
    <ligand>
        <name>S-adenosyl-L-methionine</name>
        <dbReference type="ChEBI" id="CHEBI:59789"/>
    </ligand>
</feature>
<dbReference type="Gene3D" id="3.40.50.150">
    <property type="entry name" value="Vaccinia Virus protein VP39"/>
    <property type="match status" value="1"/>
</dbReference>
<feature type="binding site" evidence="6">
    <location>
        <position position="52"/>
    </location>
    <ligand>
        <name>S-adenosyl-L-methionine</name>
        <dbReference type="ChEBI" id="CHEBI:59789"/>
    </ligand>
</feature>
<comment type="similarity">
    <text evidence="6">Belongs to the class I-like SAM-binding methyltransferase superfamily. rRNA adenine N(6)-methyltransferase family.</text>
</comment>
<dbReference type="InterPro" id="IPR001737">
    <property type="entry name" value="KsgA/Erm"/>
</dbReference>
<dbReference type="EMBL" id="VGJJ01000010">
    <property type="protein sequence ID" value="MBM3282114.1"/>
    <property type="molecule type" value="Genomic_DNA"/>
</dbReference>
<dbReference type="PANTHER" id="PTHR11727:SF7">
    <property type="entry name" value="DIMETHYLADENOSINE TRANSFERASE-RELATED"/>
    <property type="match status" value="1"/>
</dbReference>
<dbReference type="GO" id="GO:0052908">
    <property type="term" value="F:16S rRNA (adenine(1518)-N(6)/adenine(1519)-N(6))-dimethyltransferase activity"/>
    <property type="evidence" value="ECO:0007669"/>
    <property type="project" value="UniProtKB-EC"/>
</dbReference>
<dbReference type="PROSITE" id="PS51689">
    <property type="entry name" value="SAM_RNA_A_N6_MT"/>
    <property type="match status" value="1"/>
</dbReference>
<keyword evidence="4 6" id="KW-0949">S-adenosyl-L-methionine</keyword>
<name>A0A8T4C7F0_9ARCH</name>
<dbReference type="Proteomes" id="UP000774699">
    <property type="component" value="Unassembled WGS sequence"/>
</dbReference>
<dbReference type="Pfam" id="PF00398">
    <property type="entry name" value="RrnaAD"/>
    <property type="match status" value="1"/>
</dbReference>
<dbReference type="NCBIfam" id="TIGR00755">
    <property type="entry name" value="ksgA"/>
    <property type="match status" value="1"/>
</dbReference>
<evidence type="ECO:0000313" key="8">
    <source>
        <dbReference type="EMBL" id="MBM3282114.1"/>
    </source>
</evidence>
<evidence type="ECO:0000256" key="3">
    <source>
        <dbReference type="ARBA" id="ARBA00022679"/>
    </source>
</evidence>
<dbReference type="InterPro" id="IPR029063">
    <property type="entry name" value="SAM-dependent_MTases_sf"/>
</dbReference>
<gene>
    <name evidence="8" type="primary">rsmA</name>
    <name evidence="8" type="ORF">FJY86_02110</name>
</gene>
<dbReference type="GO" id="GO:0003723">
    <property type="term" value="F:RNA binding"/>
    <property type="evidence" value="ECO:0007669"/>
    <property type="project" value="UniProtKB-UniRule"/>
</dbReference>
<feature type="binding site" evidence="6">
    <location>
        <position position="73"/>
    </location>
    <ligand>
        <name>S-adenosyl-L-methionine</name>
        <dbReference type="ChEBI" id="CHEBI:59789"/>
    </ligand>
</feature>
<accession>A0A8T4C7F0</accession>
<keyword evidence="3 6" id="KW-0808">Transferase</keyword>
<dbReference type="AlphaFoldDB" id="A0A8T4C7F0"/>
<dbReference type="SMART" id="SM00650">
    <property type="entry name" value="rADc"/>
    <property type="match status" value="1"/>
</dbReference>
<feature type="binding site" evidence="6">
    <location>
        <position position="27"/>
    </location>
    <ligand>
        <name>S-adenosyl-L-methionine</name>
        <dbReference type="ChEBI" id="CHEBI:59789"/>
    </ligand>
</feature>
<evidence type="ECO:0000256" key="4">
    <source>
        <dbReference type="ARBA" id="ARBA00022691"/>
    </source>
</evidence>
<dbReference type="CDD" id="cd02440">
    <property type="entry name" value="AdoMet_MTases"/>
    <property type="match status" value="1"/>
</dbReference>
<evidence type="ECO:0000256" key="6">
    <source>
        <dbReference type="PROSITE-ProRule" id="PRU01026"/>
    </source>
</evidence>
<dbReference type="InterPro" id="IPR020598">
    <property type="entry name" value="rRNA_Ade_methylase_Trfase_N"/>
</dbReference>
<evidence type="ECO:0000256" key="2">
    <source>
        <dbReference type="ARBA" id="ARBA00022603"/>
    </source>
</evidence>
<proteinExistence type="inferred from homology"/>
<keyword evidence="5 6" id="KW-0694">RNA-binding</keyword>
<feature type="binding site" evidence="6">
    <location>
        <position position="25"/>
    </location>
    <ligand>
        <name>S-adenosyl-L-methionine</name>
        <dbReference type="ChEBI" id="CHEBI:59789"/>
    </ligand>
</feature>
<dbReference type="PANTHER" id="PTHR11727">
    <property type="entry name" value="DIMETHYLADENOSINE TRANSFERASE"/>
    <property type="match status" value="1"/>
</dbReference>
<keyword evidence="2 6" id="KW-0489">Methyltransferase</keyword>
<evidence type="ECO:0000313" key="9">
    <source>
        <dbReference type="Proteomes" id="UP000774699"/>
    </source>
</evidence>